<evidence type="ECO:0000256" key="10">
    <source>
        <dbReference type="SAM" id="Phobius"/>
    </source>
</evidence>
<dbReference type="Gene3D" id="3.20.20.80">
    <property type="entry name" value="Glycosidases"/>
    <property type="match status" value="1"/>
</dbReference>
<organism evidence="11 12">
    <name type="scientific">Mizuhopecten yessoensis</name>
    <name type="common">Japanese scallop</name>
    <name type="synonym">Patinopecten yessoensis</name>
    <dbReference type="NCBI Taxonomy" id="6573"/>
    <lineage>
        <taxon>Eukaryota</taxon>
        <taxon>Metazoa</taxon>
        <taxon>Spiralia</taxon>
        <taxon>Lophotrochozoa</taxon>
        <taxon>Mollusca</taxon>
        <taxon>Bivalvia</taxon>
        <taxon>Autobranchia</taxon>
        <taxon>Pteriomorphia</taxon>
        <taxon>Pectinida</taxon>
        <taxon>Pectinoidea</taxon>
        <taxon>Pectinidae</taxon>
        <taxon>Mizuhopecten</taxon>
    </lineage>
</organism>
<dbReference type="Proteomes" id="UP000242188">
    <property type="component" value="Unassembled WGS sequence"/>
</dbReference>
<dbReference type="OrthoDB" id="406152at2759"/>
<dbReference type="Pfam" id="PF16317">
    <property type="entry name" value="Glyco_hydro_99"/>
    <property type="match status" value="1"/>
</dbReference>
<reference evidence="11 12" key="1">
    <citation type="journal article" date="2017" name="Nat. Ecol. Evol.">
        <title>Scallop genome provides insights into evolution of bilaterian karyotype and development.</title>
        <authorList>
            <person name="Wang S."/>
            <person name="Zhang J."/>
            <person name="Jiao W."/>
            <person name="Li J."/>
            <person name="Xun X."/>
            <person name="Sun Y."/>
            <person name="Guo X."/>
            <person name="Huan P."/>
            <person name="Dong B."/>
            <person name="Zhang L."/>
            <person name="Hu X."/>
            <person name="Sun X."/>
            <person name="Wang J."/>
            <person name="Zhao C."/>
            <person name="Wang Y."/>
            <person name="Wang D."/>
            <person name="Huang X."/>
            <person name="Wang R."/>
            <person name="Lv J."/>
            <person name="Li Y."/>
            <person name="Zhang Z."/>
            <person name="Liu B."/>
            <person name="Lu W."/>
            <person name="Hui Y."/>
            <person name="Liang J."/>
            <person name="Zhou Z."/>
            <person name="Hou R."/>
            <person name="Li X."/>
            <person name="Liu Y."/>
            <person name="Li H."/>
            <person name="Ning X."/>
            <person name="Lin Y."/>
            <person name="Zhao L."/>
            <person name="Xing Q."/>
            <person name="Dou J."/>
            <person name="Li Y."/>
            <person name="Mao J."/>
            <person name="Guo H."/>
            <person name="Dou H."/>
            <person name="Li T."/>
            <person name="Mu C."/>
            <person name="Jiang W."/>
            <person name="Fu Q."/>
            <person name="Fu X."/>
            <person name="Miao Y."/>
            <person name="Liu J."/>
            <person name="Yu Q."/>
            <person name="Li R."/>
            <person name="Liao H."/>
            <person name="Li X."/>
            <person name="Kong Y."/>
            <person name="Jiang Z."/>
            <person name="Chourrout D."/>
            <person name="Li R."/>
            <person name="Bao Z."/>
        </authorList>
    </citation>
    <scope>NUCLEOTIDE SEQUENCE [LARGE SCALE GENOMIC DNA]</scope>
    <source>
        <strain evidence="11 12">PY_sf001</strain>
    </source>
</reference>
<keyword evidence="12" id="KW-1185">Reference proteome</keyword>
<dbReference type="AlphaFoldDB" id="A0A210PM17"/>
<evidence type="ECO:0000313" key="12">
    <source>
        <dbReference type="Proteomes" id="UP000242188"/>
    </source>
</evidence>
<keyword evidence="5" id="KW-0735">Signal-anchor</keyword>
<keyword evidence="7" id="KW-0333">Golgi apparatus</keyword>
<evidence type="ECO:0000256" key="5">
    <source>
        <dbReference type="ARBA" id="ARBA00022968"/>
    </source>
</evidence>
<evidence type="ECO:0000256" key="8">
    <source>
        <dbReference type="ARBA" id="ARBA00023136"/>
    </source>
</evidence>
<dbReference type="CDD" id="cd11574">
    <property type="entry name" value="GH99"/>
    <property type="match status" value="1"/>
</dbReference>
<comment type="subcellular location">
    <subcellularLocation>
        <location evidence="1">Golgi apparatus membrane</location>
        <topology evidence="1">Single-pass type II membrane protein</topology>
    </subcellularLocation>
</comment>
<evidence type="ECO:0000256" key="1">
    <source>
        <dbReference type="ARBA" id="ARBA00004323"/>
    </source>
</evidence>
<dbReference type="STRING" id="6573.A0A210PM17"/>
<keyword evidence="6 10" id="KW-1133">Transmembrane helix</keyword>
<dbReference type="InterPro" id="IPR026071">
    <property type="entry name" value="Glyco_Hydrolase_99"/>
</dbReference>
<dbReference type="GO" id="GO:0000139">
    <property type="term" value="C:Golgi membrane"/>
    <property type="evidence" value="ECO:0007669"/>
    <property type="project" value="UniProtKB-SubCell"/>
</dbReference>
<proteinExistence type="inferred from homology"/>
<protein>
    <submittedName>
        <fullName evidence="11">Glycoprotein endo-alpha-1,2-mannosidase</fullName>
    </submittedName>
</protein>
<evidence type="ECO:0000256" key="4">
    <source>
        <dbReference type="ARBA" id="ARBA00022801"/>
    </source>
</evidence>
<comment type="caution">
    <text evidence="11">The sequence shown here is derived from an EMBL/GenBank/DDBJ whole genome shotgun (WGS) entry which is preliminary data.</text>
</comment>
<name>A0A210PM17_MIZYE</name>
<evidence type="ECO:0000256" key="6">
    <source>
        <dbReference type="ARBA" id="ARBA00022989"/>
    </source>
</evidence>
<comment type="similarity">
    <text evidence="2">Belongs to the glycosyl hydrolase 99 family.</text>
</comment>
<dbReference type="PANTHER" id="PTHR13572:SF4">
    <property type="entry name" value="RE57134P"/>
    <property type="match status" value="1"/>
</dbReference>
<feature type="transmembrane region" description="Helical" evidence="10">
    <location>
        <begin position="9"/>
        <end position="31"/>
    </location>
</feature>
<gene>
    <name evidence="11" type="ORF">KP79_PYT07409</name>
</gene>
<accession>A0A210PM17</accession>
<dbReference type="GO" id="GO:0004559">
    <property type="term" value="F:alpha-mannosidase activity"/>
    <property type="evidence" value="ECO:0007669"/>
    <property type="project" value="TreeGrafter"/>
</dbReference>
<dbReference type="PANTHER" id="PTHR13572">
    <property type="entry name" value="ENDO-ALPHA-1,2-MANNOSIDASE"/>
    <property type="match status" value="1"/>
</dbReference>
<dbReference type="FunFam" id="3.20.20.80:FF:000177">
    <property type="entry name" value="MANEAL isoform 4"/>
    <property type="match status" value="1"/>
</dbReference>
<keyword evidence="8 10" id="KW-0472">Membrane</keyword>
<keyword evidence="9" id="KW-0175">Coiled coil</keyword>
<dbReference type="EMBL" id="NEDP02005587">
    <property type="protein sequence ID" value="OWF37539.1"/>
    <property type="molecule type" value="Genomic_DNA"/>
</dbReference>
<evidence type="ECO:0000313" key="11">
    <source>
        <dbReference type="EMBL" id="OWF37539.1"/>
    </source>
</evidence>
<evidence type="ECO:0000256" key="3">
    <source>
        <dbReference type="ARBA" id="ARBA00022692"/>
    </source>
</evidence>
<keyword evidence="4" id="KW-0378">Hydrolase</keyword>
<sequence>MVHFWSRKALLRLTAAAIIVCLLGTTLLMIFNITEKDKRTLEKQLEKIKNPIKNENVMLAALRKEVDEQIERLKNPESEIDEILTMSGNKSRLKFVLTAALEKPKQNLANDTKINEARNVNYNVHIFYYPWYGNPTFDGKYLHWNHPFLPHWNHKEAKKWPSGHHSPPDDIGANFYPELGPYSSKDPGVVRKHIQDIKYAGIGVIAVSWYPPGDADSQGEEPDKLMPMILDMAAAQGVKVAFHIEPYKGRDHLTLKKNLKYIIKTYGNHSAFYRRYHKEKNKMLPLYYVYDAYQVSSKLWADLFKPSGKLTLRDTELDGFFIGLLVEQQHKVDIVSAGFDGFYTYFATNGFTFGSSWDKWKEIQKFAKSQSKMFIPSVGPGYIDTNVRPWNGKNTRNRNAGNYYRAAFDAAFKVNPSIISITSFNEWHEGTQIEPAVSKNTGQYLYLDYGRKQGPRYYLDLTREFADRYTHINLFSSPVAYWLKQAWFFSSRLTIHMFLFLAASPISMSDMYASNVPILIFFTGKDNDFDTGYIN</sequence>
<evidence type="ECO:0000256" key="2">
    <source>
        <dbReference type="ARBA" id="ARBA00009559"/>
    </source>
</evidence>
<keyword evidence="3 10" id="KW-0812">Transmembrane</keyword>
<evidence type="ECO:0000256" key="7">
    <source>
        <dbReference type="ARBA" id="ARBA00023034"/>
    </source>
</evidence>
<feature type="coiled-coil region" evidence="9">
    <location>
        <begin position="52"/>
        <end position="79"/>
    </location>
</feature>
<evidence type="ECO:0000256" key="9">
    <source>
        <dbReference type="SAM" id="Coils"/>
    </source>
</evidence>